<protein>
    <recommendedName>
        <fullName evidence="2">Orc1-like AAA ATPase domain-containing protein</fullName>
    </recommendedName>
</protein>
<feature type="domain" description="Orc1-like AAA ATPase" evidence="2">
    <location>
        <begin position="20"/>
        <end position="218"/>
    </location>
</feature>
<sequence>MSRKSVSFQDLVRRRQRAGFVGREDQIDLFKRSFDLSVDDESRHLLFGIHGDGGVGKTFLVRQLRGLVSERGALSAYIDEYSFDVPEVMATLASELGRDFRDFRDRYEEYLKQRDQLVRDPQAPLDAWGRLTRTAVKVALHASKGIPGAAPIVDLVNAEEAADAAEQVRIYLTRKLSDSRDVRLLMNPVEELTPAFVRCLARAGAKRAIALFFDTYERTSPLLETWIIQLLEGRFGELPANLVLTISGRHPLDADRWSDYLDIIAPIRLVSFTEKEARRLLKLKGVTDERVVKTIIAVSGRLPLLVALLAESRPRDPSDVGDPSGPAVERFLKWEGNPSAERQLC</sequence>
<dbReference type="KEGG" id="pfla:Pflav_060150"/>
<dbReference type="Gene3D" id="3.40.50.300">
    <property type="entry name" value="P-loop containing nucleotide triphosphate hydrolases"/>
    <property type="match status" value="1"/>
</dbReference>
<name>A0A6F8Y0J9_9ACTN</name>
<dbReference type="InterPro" id="IPR027417">
    <property type="entry name" value="P-loop_NTPase"/>
</dbReference>
<dbReference type="RefSeq" id="WP_173039617.1">
    <property type="nucleotide sequence ID" value="NZ_AP022870.1"/>
</dbReference>
<proteinExistence type="predicted"/>
<reference evidence="3 4" key="2">
    <citation type="submission" date="2020-03" db="EMBL/GenBank/DDBJ databases">
        <authorList>
            <person name="Ichikawa N."/>
            <person name="Kimura A."/>
            <person name="Kitahashi Y."/>
            <person name="Uohara A."/>
        </authorList>
    </citation>
    <scope>NUCLEOTIDE SEQUENCE [LARGE SCALE GENOMIC DNA]</scope>
    <source>
        <strain evidence="3 4">NBRC 107702</strain>
    </source>
</reference>
<organism evidence="3 4">
    <name type="scientific">Phytohabitans flavus</name>
    <dbReference type="NCBI Taxonomy" id="1076124"/>
    <lineage>
        <taxon>Bacteria</taxon>
        <taxon>Bacillati</taxon>
        <taxon>Actinomycetota</taxon>
        <taxon>Actinomycetes</taxon>
        <taxon>Micromonosporales</taxon>
        <taxon>Micromonosporaceae</taxon>
    </lineage>
</organism>
<evidence type="ECO:0000313" key="4">
    <source>
        <dbReference type="Proteomes" id="UP000502508"/>
    </source>
</evidence>
<dbReference type="Pfam" id="PF13191">
    <property type="entry name" value="AAA_16"/>
    <property type="match status" value="1"/>
</dbReference>
<dbReference type="SUPFAM" id="SSF52540">
    <property type="entry name" value="P-loop containing nucleoside triphosphate hydrolases"/>
    <property type="match status" value="1"/>
</dbReference>
<feature type="region of interest" description="Disordered" evidence="1">
    <location>
        <begin position="313"/>
        <end position="332"/>
    </location>
</feature>
<evidence type="ECO:0000259" key="2">
    <source>
        <dbReference type="Pfam" id="PF13191"/>
    </source>
</evidence>
<dbReference type="EMBL" id="AP022870">
    <property type="protein sequence ID" value="BCB79605.1"/>
    <property type="molecule type" value="Genomic_DNA"/>
</dbReference>
<dbReference type="AlphaFoldDB" id="A0A6F8Y0J9"/>
<evidence type="ECO:0000313" key="3">
    <source>
        <dbReference type="EMBL" id="BCB79605.1"/>
    </source>
</evidence>
<dbReference type="Proteomes" id="UP000502508">
    <property type="component" value="Chromosome"/>
</dbReference>
<dbReference type="InterPro" id="IPR041664">
    <property type="entry name" value="AAA_16"/>
</dbReference>
<evidence type="ECO:0000256" key="1">
    <source>
        <dbReference type="SAM" id="MobiDB-lite"/>
    </source>
</evidence>
<accession>A0A6F8Y0J9</accession>
<reference evidence="3 4" key="1">
    <citation type="submission" date="2020-03" db="EMBL/GenBank/DDBJ databases">
        <title>Whole genome shotgun sequence of Phytohabitans flavus NBRC 107702.</title>
        <authorList>
            <person name="Komaki H."/>
            <person name="Tamura T."/>
        </authorList>
    </citation>
    <scope>NUCLEOTIDE SEQUENCE [LARGE SCALE GENOMIC DNA]</scope>
    <source>
        <strain evidence="3 4">NBRC 107702</strain>
    </source>
</reference>
<keyword evidence="4" id="KW-1185">Reference proteome</keyword>
<gene>
    <name evidence="3" type="ORF">Pflav_060150</name>
</gene>